<dbReference type="PANTHER" id="PTHR46134">
    <property type="entry name" value="DRONGO, ISOFORM F"/>
    <property type="match status" value="1"/>
</dbReference>
<dbReference type="SUPFAM" id="SSF57863">
    <property type="entry name" value="ArfGap/RecO-like zinc finger"/>
    <property type="match status" value="1"/>
</dbReference>
<dbReference type="PROSITE" id="PS50115">
    <property type="entry name" value="ARFGAP"/>
    <property type="match status" value="1"/>
</dbReference>
<evidence type="ECO:0000256" key="4">
    <source>
        <dbReference type="ARBA" id="ARBA00022833"/>
    </source>
</evidence>
<name>A0A1X0RCH4_RHIZD</name>
<keyword evidence="1" id="KW-0479">Metal-binding</keyword>
<dbReference type="EMBL" id="KV921873">
    <property type="protein sequence ID" value="ORE09724.1"/>
    <property type="molecule type" value="Genomic_DNA"/>
</dbReference>
<evidence type="ECO:0000256" key="6">
    <source>
        <dbReference type="SAM" id="MobiDB-lite"/>
    </source>
</evidence>
<dbReference type="OrthoDB" id="6036at2759"/>
<dbReference type="GO" id="GO:0016020">
    <property type="term" value="C:membrane"/>
    <property type="evidence" value="ECO:0007669"/>
    <property type="project" value="TreeGrafter"/>
</dbReference>
<accession>A0A1X0RCH4</accession>
<evidence type="ECO:0000256" key="1">
    <source>
        <dbReference type="ARBA" id="ARBA00022723"/>
    </source>
</evidence>
<feature type="region of interest" description="Disordered" evidence="6">
    <location>
        <begin position="264"/>
        <end position="297"/>
    </location>
</feature>
<reference evidence="8" key="1">
    <citation type="journal article" date="2016" name="Proc. Natl. Acad. Sci. U.S.A.">
        <title>Lipid metabolic changes in an early divergent fungus govern the establishment of a mutualistic symbiosis with endobacteria.</title>
        <authorList>
            <person name="Lastovetsky O.A."/>
            <person name="Gaspar M.L."/>
            <person name="Mondo S.J."/>
            <person name="LaButti K.M."/>
            <person name="Sandor L."/>
            <person name="Grigoriev I.V."/>
            <person name="Henry S.A."/>
            <person name="Pawlowska T.E."/>
        </authorList>
    </citation>
    <scope>NUCLEOTIDE SEQUENCE [LARGE SCALE GENOMIC DNA]</scope>
    <source>
        <strain evidence="8">ATCC 52814</strain>
    </source>
</reference>
<evidence type="ECO:0000313" key="8">
    <source>
        <dbReference type="EMBL" id="ORE09724.1"/>
    </source>
</evidence>
<feature type="domain" description="Arf-GAP" evidence="7">
    <location>
        <begin position="12"/>
        <end position="127"/>
    </location>
</feature>
<evidence type="ECO:0000259" key="7">
    <source>
        <dbReference type="PROSITE" id="PS50115"/>
    </source>
</evidence>
<evidence type="ECO:0000256" key="3">
    <source>
        <dbReference type="ARBA" id="ARBA00022771"/>
    </source>
</evidence>
<dbReference type="InterPro" id="IPR038508">
    <property type="entry name" value="ArfGAP_dom_sf"/>
</dbReference>
<feature type="compositionally biased region" description="Low complexity" evidence="6">
    <location>
        <begin position="157"/>
        <end position="181"/>
    </location>
</feature>
<dbReference type="Proteomes" id="UP000242414">
    <property type="component" value="Unassembled WGS sequence"/>
</dbReference>
<dbReference type="AlphaFoldDB" id="A0A1X0RCH4"/>
<sequence>MSHINTKKQEEKNLEQRLLLLPENKKCFDCPTRSPFFVNVSIQTFICARCSGLVREVGHRVKSISASKFSEPEVVALEYGGNEVARTIWLSTYNMSTPDPETDGDVRMFMRQKYYEQKWLDRKKGVEHAERVKQIITKMYSDREKRTEKPKEKHQSMNESISTSNSSNSSSSGSSSNNNNNRPKIVPTASWVDDNVPIALISTVQSQLPNLTSTEQIKKLTTTNIDHLLLNDNMMLSPKSPTFAHNVSKRQQNNDIFSELADLNPPTSPSKPIYSGGILQPQSPSSPSTPNLPNNNGIIKPAMSTTISHNNNNNDPYAALRDLSFSRNTTNNTNHVMNNNNSNTMFSDLDPLYKR</sequence>
<dbReference type="InterPro" id="IPR001164">
    <property type="entry name" value="ArfGAP_dom"/>
</dbReference>
<protein>
    <submittedName>
        <fullName evidence="8">Arf GTPase activating protein</fullName>
    </submittedName>
</protein>
<dbReference type="GO" id="GO:0005737">
    <property type="term" value="C:cytoplasm"/>
    <property type="evidence" value="ECO:0007669"/>
    <property type="project" value="TreeGrafter"/>
</dbReference>
<organism evidence="8">
    <name type="scientific">Rhizopus microsporus var. microsporus</name>
    <dbReference type="NCBI Taxonomy" id="86635"/>
    <lineage>
        <taxon>Eukaryota</taxon>
        <taxon>Fungi</taxon>
        <taxon>Fungi incertae sedis</taxon>
        <taxon>Mucoromycota</taxon>
        <taxon>Mucoromycotina</taxon>
        <taxon>Mucoromycetes</taxon>
        <taxon>Mucorales</taxon>
        <taxon>Mucorineae</taxon>
        <taxon>Rhizopodaceae</taxon>
        <taxon>Rhizopus</taxon>
    </lineage>
</organism>
<dbReference type="GO" id="GO:0005096">
    <property type="term" value="F:GTPase activator activity"/>
    <property type="evidence" value="ECO:0007669"/>
    <property type="project" value="InterPro"/>
</dbReference>
<dbReference type="CDD" id="cd08838">
    <property type="entry name" value="ArfGap_AGFG"/>
    <property type="match status" value="1"/>
</dbReference>
<proteinExistence type="predicted"/>
<feature type="region of interest" description="Disordered" evidence="6">
    <location>
        <begin position="137"/>
        <end position="187"/>
    </location>
</feature>
<dbReference type="InterPro" id="IPR052248">
    <property type="entry name" value="Arf-GAP_FG-repeat_protein"/>
</dbReference>
<dbReference type="SMART" id="SM00105">
    <property type="entry name" value="ArfGap"/>
    <property type="match status" value="1"/>
</dbReference>
<dbReference type="VEuPathDB" id="FungiDB:BCV72DRAFT_302601"/>
<feature type="compositionally biased region" description="Basic and acidic residues" evidence="6">
    <location>
        <begin position="140"/>
        <end position="156"/>
    </location>
</feature>
<dbReference type="GO" id="GO:0008270">
    <property type="term" value="F:zinc ion binding"/>
    <property type="evidence" value="ECO:0007669"/>
    <property type="project" value="UniProtKB-KW"/>
</dbReference>
<evidence type="ECO:0000256" key="2">
    <source>
        <dbReference type="ARBA" id="ARBA00022737"/>
    </source>
</evidence>
<dbReference type="Gene3D" id="1.10.220.150">
    <property type="entry name" value="Arf GTPase activating protein"/>
    <property type="match status" value="1"/>
</dbReference>
<dbReference type="PRINTS" id="PR00405">
    <property type="entry name" value="REVINTRACTNG"/>
</dbReference>
<gene>
    <name evidence="8" type="ORF">BCV72DRAFT_302601</name>
</gene>
<keyword evidence="4" id="KW-0862">Zinc</keyword>
<evidence type="ECO:0000256" key="5">
    <source>
        <dbReference type="PROSITE-ProRule" id="PRU00288"/>
    </source>
</evidence>
<keyword evidence="3 5" id="KW-0863">Zinc-finger</keyword>
<dbReference type="PANTHER" id="PTHR46134:SF3">
    <property type="entry name" value="ARFGAP WITH FG REPEATS 1"/>
    <property type="match status" value="1"/>
</dbReference>
<keyword evidence="2" id="KW-0677">Repeat</keyword>
<dbReference type="InterPro" id="IPR037278">
    <property type="entry name" value="ARFGAP/RecO"/>
</dbReference>
<feature type="compositionally biased region" description="Low complexity" evidence="6">
    <location>
        <begin position="283"/>
        <end position="296"/>
    </location>
</feature>
<dbReference type="Pfam" id="PF01412">
    <property type="entry name" value="ArfGap"/>
    <property type="match status" value="1"/>
</dbReference>